<dbReference type="SUPFAM" id="SSF160246">
    <property type="entry name" value="EspE N-terminal domain-like"/>
    <property type="match status" value="1"/>
</dbReference>
<accession>A0A318GY01</accession>
<evidence type="ECO:0000259" key="5">
    <source>
        <dbReference type="Pfam" id="PF00437"/>
    </source>
</evidence>
<evidence type="ECO:0000256" key="3">
    <source>
        <dbReference type="ARBA" id="ARBA00022840"/>
    </source>
</evidence>
<dbReference type="PANTHER" id="PTHR30258">
    <property type="entry name" value="TYPE II SECRETION SYSTEM PROTEIN GSPE-RELATED"/>
    <property type="match status" value="1"/>
</dbReference>
<evidence type="ECO:0000256" key="4">
    <source>
        <dbReference type="SAM" id="MobiDB-lite"/>
    </source>
</evidence>
<dbReference type="Pfam" id="PF00437">
    <property type="entry name" value="T2SSE"/>
    <property type="match status" value="1"/>
</dbReference>
<dbReference type="GO" id="GO:0005886">
    <property type="term" value="C:plasma membrane"/>
    <property type="evidence" value="ECO:0007669"/>
    <property type="project" value="TreeGrafter"/>
</dbReference>
<keyword evidence="7" id="KW-1185">Reference proteome</keyword>
<protein>
    <submittedName>
        <fullName evidence="6">General secretion pathway protein E</fullName>
    </submittedName>
</protein>
<dbReference type="InterPro" id="IPR001482">
    <property type="entry name" value="T2SS/T4SS_dom"/>
</dbReference>
<dbReference type="SUPFAM" id="SSF52540">
    <property type="entry name" value="P-loop containing nucleoside triphosphate hydrolases"/>
    <property type="match status" value="1"/>
</dbReference>
<reference evidence="6 7" key="1">
    <citation type="submission" date="2018-05" db="EMBL/GenBank/DDBJ databases">
        <title>Genomic Encyclopedia of Type Strains, Phase IV (KMG-IV): sequencing the most valuable type-strain genomes for metagenomic binning, comparative biology and taxonomic classification.</title>
        <authorList>
            <person name="Goeker M."/>
        </authorList>
    </citation>
    <scope>NUCLEOTIDE SEQUENCE [LARGE SCALE GENOMIC DNA]</scope>
    <source>
        <strain evidence="6 7">DSM 566</strain>
    </source>
</reference>
<sequence>MTAPQRAALATAPRSGLDEAGQAARQASQRLDGRFRAEVRLPTDAPGPVREAAYRRWLVERAGMPLAALASAPVRVADLDLIGPQEGLARLCVALRRDDGGPDLVLADPFDRGTRWWLEARIRRAHRPRCRWFVAPHEDLIDYWQRTARELPLWPAPGPDLSGAADAPEAALPCGGPADGARSPLRELLTDALRDGARRLHLTADHHGLRQRLGFTSGWQARPVNTLRIGEMPGGAALDVLADLHAQVDWHAADPTAGLLPLPFHDRTVCCPVRLLAWQAGERSVVIELAGLATTGSPRPVPLEGTTRSGLVRALGRPFGLLVLASPPDQGKGELLSQCLTSLTSPARHGSMLLVRAANRAGSDTDPALRSAGVTVIDRPALPGTLDAQVQALGPALVALDDVDTPALAAWALQQALSGRNVVLTLAAPHVPGAWERLRHLCGPDSGATLGSVLTGLYAQRLLGTVCRHCLETDDPDDARLRASGLSRDVREEGWAFVRGTGCAACHHTGQDGQVVISQWFDPGQHLRASLGSDAGLDALMQNIAAIGLPSLREAALQQVCDGLVTLEEADRVTAVDE</sequence>
<feature type="region of interest" description="Disordered" evidence="4">
    <location>
        <begin position="1"/>
        <end position="20"/>
    </location>
</feature>
<name>A0A318GY01_9BURK</name>
<comment type="similarity">
    <text evidence="1">Belongs to the GSP E family.</text>
</comment>
<proteinExistence type="inferred from homology"/>
<dbReference type="InterPro" id="IPR027417">
    <property type="entry name" value="P-loop_NTPase"/>
</dbReference>
<comment type="caution">
    <text evidence="6">The sequence shown here is derived from an EMBL/GenBank/DDBJ whole genome shotgun (WGS) entry which is preliminary data.</text>
</comment>
<keyword evidence="3" id="KW-0067">ATP-binding</keyword>
<evidence type="ECO:0000256" key="1">
    <source>
        <dbReference type="ARBA" id="ARBA00006611"/>
    </source>
</evidence>
<dbReference type="Gene3D" id="3.40.50.300">
    <property type="entry name" value="P-loop containing nucleotide triphosphate hydrolases"/>
    <property type="match status" value="1"/>
</dbReference>
<dbReference type="AlphaFoldDB" id="A0A318GY01"/>
<dbReference type="InterPro" id="IPR037257">
    <property type="entry name" value="T2SS_E_N_sf"/>
</dbReference>
<evidence type="ECO:0000313" key="6">
    <source>
        <dbReference type="EMBL" id="PXW94730.1"/>
    </source>
</evidence>
<gene>
    <name evidence="6" type="ORF">C7444_11245</name>
</gene>
<dbReference type="PANTHER" id="PTHR30258:SF3">
    <property type="entry name" value="SLL1921 PROTEIN"/>
    <property type="match status" value="1"/>
</dbReference>
<dbReference type="GO" id="GO:0005524">
    <property type="term" value="F:ATP binding"/>
    <property type="evidence" value="ECO:0007669"/>
    <property type="project" value="UniProtKB-KW"/>
</dbReference>
<evidence type="ECO:0000256" key="2">
    <source>
        <dbReference type="ARBA" id="ARBA00022741"/>
    </source>
</evidence>
<organism evidence="6 7">
    <name type="scientific">Sphaerotilus hippei</name>
    <dbReference type="NCBI Taxonomy" id="744406"/>
    <lineage>
        <taxon>Bacteria</taxon>
        <taxon>Pseudomonadati</taxon>
        <taxon>Pseudomonadota</taxon>
        <taxon>Betaproteobacteria</taxon>
        <taxon>Burkholderiales</taxon>
        <taxon>Sphaerotilaceae</taxon>
        <taxon>Sphaerotilus</taxon>
    </lineage>
</organism>
<feature type="domain" description="Bacterial type II secretion system protein E" evidence="5">
    <location>
        <begin position="409"/>
        <end position="572"/>
    </location>
</feature>
<dbReference type="RefSeq" id="WP_110401335.1">
    <property type="nucleotide sequence ID" value="NZ_QJJS01000012.1"/>
</dbReference>
<keyword evidence="2" id="KW-0547">Nucleotide-binding</keyword>
<dbReference type="EMBL" id="QJJS01000012">
    <property type="protein sequence ID" value="PXW94730.1"/>
    <property type="molecule type" value="Genomic_DNA"/>
</dbReference>
<dbReference type="GO" id="GO:0016887">
    <property type="term" value="F:ATP hydrolysis activity"/>
    <property type="evidence" value="ECO:0007669"/>
    <property type="project" value="TreeGrafter"/>
</dbReference>
<evidence type="ECO:0000313" key="7">
    <source>
        <dbReference type="Proteomes" id="UP000247811"/>
    </source>
</evidence>
<dbReference type="Proteomes" id="UP000247811">
    <property type="component" value="Unassembled WGS sequence"/>
</dbReference>